<organism evidence="7 8">
    <name type="scientific">Solilutibacter pythonis</name>
    <dbReference type="NCBI Taxonomy" id="2483112"/>
    <lineage>
        <taxon>Bacteria</taxon>
        <taxon>Pseudomonadati</taxon>
        <taxon>Pseudomonadota</taxon>
        <taxon>Gammaproteobacteria</taxon>
        <taxon>Lysobacterales</taxon>
        <taxon>Lysobacteraceae</taxon>
        <taxon>Solilutibacter</taxon>
    </lineage>
</organism>
<dbReference type="PANTHER" id="PTHR43243:SF4">
    <property type="entry name" value="CATIONIC AMINO ACID TRANSPORTER 4"/>
    <property type="match status" value="1"/>
</dbReference>
<feature type="transmembrane region" description="Helical" evidence="6">
    <location>
        <begin position="283"/>
        <end position="305"/>
    </location>
</feature>
<evidence type="ECO:0000256" key="1">
    <source>
        <dbReference type="ARBA" id="ARBA00004141"/>
    </source>
</evidence>
<accession>A0A3M2HQY9</accession>
<protein>
    <submittedName>
        <fullName evidence="7">Amino acid permease</fullName>
    </submittedName>
</protein>
<dbReference type="Proteomes" id="UP000275012">
    <property type="component" value="Unassembled WGS sequence"/>
</dbReference>
<evidence type="ECO:0000313" key="7">
    <source>
        <dbReference type="EMBL" id="RMH90765.1"/>
    </source>
</evidence>
<comment type="caution">
    <text evidence="7">The sequence shown here is derived from an EMBL/GenBank/DDBJ whole genome shotgun (WGS) entry which is preliminary data.</text>
</comment>
<feature type="transmembrane region" description="Helical" evidence="6">
    <location>
        <begin position="325"/>
        <end position="349"/>
    </location>
</feature>
<keyword evidence="5 6" id="KW-0472">Membrane</keyword>
<reference evidence="7 8" key="1">
    <citation type="submission" date="2018-10" db="EMBL/GenBank/DDBJ databases">
        <title>Proposal of Lysobacter pythonis sp. nov. isolated from royal pythons (Python regius).</title>
        <authorList>
            <person name="Hans-Juergen B."/>
            <person name="Huptas C."/>
            <person name="Sandra B."/>
            <person name="Igor L."/>
            <person name="Joachim S."/>
            <person name="Siegfried S."/>
            <person name="Mareike W."/>
            <person name="Peter K."/>
        </authorList>
    </citation>
    <scope>NUCLEOTIDE SEQUENCE [LARGE SCALE GENOMIC DNA]</scope>
    <source>
        <strain evidence="7 8">4284/11</strain>
    </source>
</reference>
<feature type="transmembrane region" description="Helical" evidence="6">
    <location>
        <begin position="113"/>
        <end position="137"/>
    </location>
</feature>
<feature type="transmembrane region" description="Helical" evidence="6">
    <location>
        <begin position="437"/>
        <end position="456"/>
    </location>
</feature>
<dbReference type="InterPro" id="IPR002293">
    <property type="entry name" value="AA/rel_permease1"/>
</dbReference>
<evidence type="ECO:0000256" key="3">
    <source>
        <dbReference type="ARBA" id="ARBA00022692"/>
    </source>
</evidence>
<evidence type="ECO:0000256" key="5">
    <source>
        <dbReference type="ARBA" id="ARBA00023136"/>
    </source>
</evidence>
<evidence type="ECO:0000256" key="2">
    <source>
        <dbReference type="ARBA" id="ARBA00022448"/>
    </source>
</evidence>
<dbReference type="PIRSF" id="PIRSF006060">
    <property type="entry name" value="AA_transporter"/>
    <property type="match status" value="1"/>
</dbReference>
<feature type="transmembrane region" description="Helical" evidence="6">
    <location>
        <begin position="243"/>
        <end position="262"/>
    </location>
</feature>
<dbReference type="PANTHER" id="PTHR43243">
    <property type="entry name" value="INNER MEMBRANE TRANSPORTER YGJI-RELATED"/>
    <property type="match status" value="1"/>
</dbReference>
<evidence type="ECO:0000256" key="6">
    <source>
        <dbReference type="SAM" id="Phobius"/>
    </source>
</evidence>
<keyword evidence="3 6" id="KW-0812">Transmembrane</keyword>
<dbReference type="EMBL" id="RFLY01000014">
    <property type="protein sequence ID" value="RMH90765.1"/>
    <property type="molecule type" value="Genomic_DNA"/>
</dbReference>
<dbReference type="Gene3D" id="1.20.1740.10">
    <property type="entry name" value="Amino acid/polyamine transporter I"/>
    <property type="match status" value="1"/>
</dbReference>
<gene>
    <name evidence="7" type="ORF">EBB59_09985</name>
</gene>
<keyword evidence="4 6" id="KW-1133">Transmembrane helix</keyword>
<feature type="transmembrane region" description="Helical" evidence="6">
    <location>
        <begin position="170"/>
        <end position="193"/>
    </location>
</feature>
<dbReference type="OrthoDB" id="9804700at2"/>
<dbReference type="Pfam" id="PF13520">
    <property type="entry name" value="AA_permease_2"/>
    <property type="match status" value="1"/>
</dbReference>
<dbReference type="GO" id="GO:0016020">
    <property type="term" value="C:membrane"/>
    <property type="evidence" value="ECO:0007669"/>
    <property type="project" value="UniProtKB-SubCell"/>
</dbReference>
<feature type="transmembrane region" description="Helical" evidence="6">
    <location>
        <begin position="70"/>
        <end position="92"/>
    </location>
</feature>
<dbReference type="GO" id="GO:0015171">
    <property type="term" value="F:amino acid transmembrane transporter activity"/>
    <property type="evidence" value="ECO:0007669"/>
    <property type="project" value="TreeGrafter"/>
</dbReference>
<name>A0A3M2HQY9_9GAMM</name>
<proteinExistence type="predicted"/>
<keyword evidence="2" id="KW-0813">Transport</keyword>
<feature type="transmembrane region" description="Helical" evidence="6">
    <location>
        <begin position="200"/>
        <end position="223"/>
    </location>
</feature>
<feature type="transmembrane region" description="Helical" evidence="6">
    <location>
        <begin position="462"/>
        <end position="482"/>
    </location>
</feature>
<feature type="transmembrane region" description="Helical" evidence="6">
    <location>
        <begin position="380"/>
        <end position="399"/>
    </location>
</feature>
<comment type="subcellular location">
    <subcellularLocation>
        <location evidence="1">Membrane</location>
        <topology evidence="1">Multi-pass membrane protein</topology>
    </subcellularLocation>
</comment>
<feature type="transmembrane region" description="Helical" evidence="6">
    <location>
        <begin position="42"/>
        <end position="64"/>
    </location>
</feature>
<sequence length="493" mass="52506">MLKDLLMTKPIQAAGHVDAGEPVEGSLQGEASLKRVLTARHLVLLGVGAIIGAGIFVMTGTAAANYAGPAVILSFVLAGFACALAGLCYAEFASMMPVSGSAYSYTYSTMGELVAWFIGWNLVLEYMFAASSVAVGWSGYLNSFLSSYGLGIPEILAQAPYAYSAELKSFVSTGALLNLPAVLIVAAISALCYRGITQSAWVNALIVAIKVTVIVAFLGFASRYVNPDNWHPFIPESQGDNRFGVQGVVRGAAVVFFAYIGFDAVSTAAGEAKNPQRDMPIGILGSLVVCTLFYIAVAATLTGLLPYTELGTAKPVATALEAYPALAWLKTLVEIGAIAGLSSVILVMLMGQPRIFYSMAKDGLIPGLFAKVHPKYHTPYVGTVIVGVLAASMAGFLPLDFLGDLVSMGTLLAFATVCAGVLVLRYTRPDLPRPFRVPLALLICPLGVLACLYLFWQPFGDHWEVMLGWTVIGFVIYFVYGYRHSKLRQRNKG</sequence>
<dbReference type="RefSeq" id="WP_122102007.1">
    <property type="nucleotide sequence ID" value="NZ_RFLY01000014.1"/>
</dbReference>
<feature type="transmembrane region" description="Helical" evidence="6">
    <location>
        <begin position="405"/>
        <end position="425"/>
    </location>
</feature>
<dbReference type="AlphaFoldDB" id="A0A3M2HQY9"/>
<evidence type="ECO:0000256" key="4">
    <source>
        <dbReference type="ARBA" id="ARBA00022989"/>
    </source>
</evidence>
<evidence type="ECO:0000313" key="8">
    <source>
        <dbReference type="Proteomes" id="UP000275012"/>
    </source>
</evidence>
<keyword evidence="8" id="KW-1185">Reference proteome</keyword>